<dbReference type="Proteomes" id="UP001283361">
    <property type="component" value="Unassembled WGS sequence"/>
</dbReference>
<evidence type="ECO:0000313" key="2">
    <source>
        <dbReference type="Proteomes" id="UP001283361"/>
    </source>
</evidence>
<accession>A0AAE1AV09</accession>
<proteinExistence type="predicted"/>
<evidence type="ECO:0000313" key="1">
    <source>
        <dbReference type="EMBL" id="KAK3793332.1"/>
    </source>
</evidence>
<organism evidence="1 2">
    <name type="scientific">Elysia crispata</name>
    <name type="common">lettuce slug</name>
    <dbReference type="NCBI Taxonomy" id="231223"/>
    <lineage>
        <taxon>Eukaryota</taxon>
        <taxon>Metazoa</taxon>
        <taxon>Spiralia</taxon>
        <taxon>Lophotrochozoa</taxon>
        <taxon>Mollusca</taxon>
        <taxon>Gastropoda</taxon>
        <taxon>Heterobranchia</taxon>
        <taxon>Euthyneura</taxon>
        <taxon>Panpulmonata</taxon>
        <taxon>Sacoglossa</taxon>
        <taxon>Placobranchoidea</taxon>
        <taxon>Plakobranchidae</taxon>
        <taxon>Elysia</taxon>
    </lineage>
</organism>
<name>A0AAE1AV09_9GAST</name>
<reference evidence="1" key="1">
    <citation type="journal article" date="2023" name="G3 (Bethesda)">
        <title>A reference genome for the long-term kleptoplast-retaining sea slug Elysia crispata morphotype clarki.</title>
        <authorList>
            <person name="Eastman K.E."/>
            <person name="Pendleton A.L."/>
            <person name="Shaikh M.A."/>
            <person name="Suttiyut T."/>
            <person name="Ogas R."/>
            <person name="Tomko P."/>
            <person name="Gavelis G."/>
            <person name="Widhalm J.R."/>
            <person name="Wisecaver J.H."/>
        </authorList>
    </citation>
    <scope>NUCLEOTIDE SEQUENCE</scope>
    <source>
        <strain evidence="1">ECLA1</strain>
    </source>
</reference>
<comment type="caution">
    <text evidence="1">The sequence shown here is derived from an EMBL/GenBank/DDBJ whole genome shotgun (WGS) entry which is preliminary data.</text>
</comment>
<sequence>MGDLGRKTLGVSLFKVAHLQQTWAQRRVHATCIQDLPGFSLYREVGSNLRGGVRKRINSFHLHLNRSIPGILTGRHSLVEFGSPQCSCLRRGEAVLL</sequence>
<keyword evidence="2" id="KW-1185">Reference proteome</keyword>
<gene>
    <name evidence="1" type="ORF">RRG08_040342</name>
</gene>
<dbReference type="AlphaFoldDB" id="A0AAE1AV09"/>
<protein>
    <submittedName>
        <fullName evidence="1">Uncharacterized protein</fullName>
    </submittedName>
</protein>
<dbReference type="EMBL" id="JAWDGP010001259">
    <property type="protein sequence ID" value="KAK3793332.1"/>
    <property type="molecule type" value="Genomic_DNA"/>
</dbReference>